<keyword evidence="5" id="KW-0235">DNA replication</keyword>
<evidence type="ECO:0000256" key="1">
    <source>
        <dbReference type="ARBA" id="ARBA00004496"/>
    </source>
</evidence>
<accession>A0A3B1AWK4</accession>
<dbReference type="GO" id="GO:0000731">
    <property type="term" value="P:DNA synthesis involved in DNA repair"/>
    <property type="evidence" value="ECO:0007669"/>
    <property type="project" value="TreeGrafter"/>
</dbReference>
<sequence>MTLSLLRVHHLRNLQTIEVEPCPGINVIWGGNGAGKTTVLEAIYLLGRGKSFRGSEVEPIVSIDHNEMLVFGRMAQTGTTARTIGIKKAVKGQTQIRMNNKSVNRLSVLAKNLPLQILTPKTHEILERGSGYRRKFLDWAVFHVEHDYFQLSNRYHRALKQRNAALRKAPNTAFAWDKELIENGEILEVRRKNYISKLTPMFEVTLSRIMGRDDITIKYKRGWPESESYADNIGRRQQDDVKRGYTGTGPHRADIEIEVLGHKVDKVVSRGEQKLVIAALYLAQAMVALEKAELNPILLIDDLPAELDQEKRRLFLMELERLGIQVFITGIEAGYFSSLTNPKMFHVKHGCIQHTDIG</sequence>
<organism evidence="10">
    <name type="scientific">hydrothermal vent metagenome</name>
    <dbReference type="NCBI Taxonomy" id="652676"/>
    <lineage>
        <taxon>unclassified sequences</taxon>
        <taxon>metagenomes</taxon>
        <taxon>ecological metagenomes</taxon>
    </lineage>
</organism>
<evidence type="ECO:0000259" key="9">
    <source>
        <dbReference type="Pfam" id="PF02463"/>
    </source>
</evidence>
<dbReference type="PANTHER" id="PTHR32182:SF0">
    <property type="entry name" value="DNA REPLICATION AND REPAIR PROTEIN RECF"/>
    <property type="match status" value="1"/>
</dbReference>
<dbReference type="GO" id="GO:0006302">
    <property type="term" value="P:double-strand break repair"/>
    <property type="evidence" value="ECO:0007669"/>
    <property type="project" value="TreeGrafter"/>
</dbReference>
<evidence type="ECO:0000256" key="7">
    <source>
        <dbReference type="ARBA" id="ARBA00022840"/>
    </source>
</evidence>
<dbReference type="InterPro" id="IPR001238">
    <property type="entry name" value="DNA-binding_RecF"/>
</dbReference>
<dbReference type="InterPro" id="IPR018078">
    <property type="entry name" value="DNA-binding_RecF_CS"/>
</dbReference>
<dbReference type="InterPro" id="IPR027417">
    <property type="entry name" value="P-loop_NTPase"/>
</dbReference>
<evidence type="ECO:0000256" key="4">
    <source>
        <dbReference type="ARBA" id="ARBA00022490"/>
    </source>
</evidence>
<name>A0A3B1AWK4_9ZZZZ</name>
<dbReference type="GO" id="GO:0005524">
    <property type="term" value="F:ATP binding"/>
    <property type="evidence" value="ECO:0007669"/>
    <property type="project" value="UniProtKB-KW"/>
</dbReference>
<dbReference type="GO" id="GO:0003697">
    <property type="term" value="F:single-stranded DNA binding"/>
    <property type="evidence" value="ECO:0007669"/>
    <property type="project" value="InterPro"/>
</dbReference>
<dbReference type="InterPro" id="IPR003395">
    <property type="entry name" value="RecF/RecN/SMC_N"/>
</dbReference>
<proteinExistence type="inferred from homology"/>
<comment type="subcellular location">
    <subcellularLocation>
        <location evidence="1">Cytoplasm</location>
    </subcellularLocation>
</comment>
<evidence type="ECO:0000256" key="3">
    <source>
        <dbReference type="ARBA" id="ARBA00020170"/>
    </source>
</evidence>
<dbReference type="InterPro" id="IPR042174">
    <property type="entry name" value="RecF_2"/>
</dbReference>
<dbReference type="EMBL" id="UOFX01000071">
    <property type="protein sequence ID" value="VAX10419.1"/>
    <property type="molecule type" value="Genomic_DNA"/>
</dbReference>
<evidence type="ECO:0000256" key="6">
    <source>
        <dbReference type="ARBA" id="ARBA00022741"/>
    </source>
</evidence>
<keyword evidence="6" id="KW-0547">Nucleotide-binding</keyword>
<dbReference type="Pfam" id="PF02463">
    <property type="entry name" value="SMC_N"/>
    <property type="match status" value="1"/>
</dbReference>
<feature type="domain" description="RecF/RecN/SMC N-terminal" evidence="9">
    <location>
        <begin position="3"/>
        <end position="341"/>
    </location>
</feature>
<reference evidence="10" key="1">
    <citation type="submission" date="2018-06" db="EMBL/GenBank/DDBJ databases">
        <authorList>
            <person name="Zhirakovskaya E."/>
        </authorList>
    </citation>
    <scope>NUCLEOTIDE SEQUENCE</scope>
</reference>
<dbReference type="PROSITE" id="PS00618">
    <property type="entry name" value="RECF_2"/>
    <property type="match status" value="1"/>
</dbReference>
<keyword evidence="4" id="KW-0963">Cytoplasm</keyword>
<keyword evidence="8" id="KW-0238">DNA-binding</keyword>
<dbReference type="SUPFAM" id="SSF52540">
    <property type="entry name" value="P-loop containing nucleoside triphosphate hydrolases"/>
    <property type="match status" value="1"/>
</dbReference>
<gene>
    <name evidence="10" type="ORF">MNBD_GAMMA26-188</name>
</gene>
<keyword evidence="7" id="KW-0067">ATP-binding</keyword>
<dbReference type="NCBIfam" id="TIGR00611">
    <property type="entry name" value="recf"/>
    <property type="match status" value="1"/>
</dbReference>
<evidence type="ECO:0000256" key="2">
    <source>
        <dbReference type="ARBA" id="ARBA00008016"/>
    </source>
</evidence>
<dbReference type="GO" id="GO:0006260">
    <property type="term" value="P:DNA replication"/>
    <property type="evidence" value="ECO:0007669"/>
    <property type="project" value="UniProtKB-KW"/>
</dbReference>
<evidence type="ECO:0000256" key="8">
    <source>
        <dbReference type="ARBA" id="ARBA00023125"/>
    </source>
</evidence>
<dbReference type="Gene3D" id="3.40.50.300">
    <property type="entry name" value="P-loop containing nucleotide triphosphate hydrolases"/>
    <property type="match status" value="1"/>
</dbReference>
<dbReference type="HAMAP" id="MF_00365">
    <property type="entry name" value="RecF"/>
    <property type="match status" value="1"/>
</dbReference>
<dbReference type="PANTHER" id="PTHR32182">
    <property type="entry name" value="DNA REPLICATION AND REPAIR PROTEIN RECF"/>
    <property type="match status" value="1"/>
</dbReference>
<evidence type="ECO:0000256" key="5">
    <source>
        <dbReference type="ARBA" id="ARBA00022705"/>
    </source>
</evidence>
<protein>
    <recommendedName>
        <fullName evidence="3">DNA replication and repair protein RecF</fullName>
    </recommendedName>
</protein>
<dbReference type="Gene3D" id="1.20.1050.90">
    <property type="entry name" value="RecF/RecN/SMC, N-terminal domain"/>
    <property type="match status" value="1"/>
</dbReference>
<comment type="similarity">
    <text evidence="2">Belongs to the RecF family.</text>
</comment>
<evidence type="ECO:0000313" key="10">
    <source>
        <dbReference type="EMBL" id="VAX10419.1"/>
    </source>
</evidence>
<dbReference type="GO" id="GO:0005737">
    <property type="term" value="C:cytoplasm"/>
    <property type="evidence" value="ECO:0007669"/>
    <property type="project" value="UniProtKB-SubCell"/>
</dbReference>
<dbReference type="AlphaFoldDB" id="A0A3B1AWK4"/>